<dbReference type="Gene3D" id="3.90.1150.10">
    <property type="entry name" value="Aspartate Aminotransferase, domain 1"/>
    <property type="match status" value="1"/>
</dbReference>
<evidence type="ECO:0000313" key="2">
    <source>
        <dbReference type="Proteomes" id="UP000583699"/>
    </source>
</evidence>
<dbReference type="GO" id="GO:0008483">
    <property type="term" value="F:transaminase activity"/>
    <property type="evidence" value="ECO:0007669"/>
    <property type="project" value="UniProtKB-KW"/>
</dbReference>
<name>A0A7W8JDJ7_9BACL</name>
<dbReference type="Proteomes" id="UP000583699">
    <property type="component" value="Unassembled WGS sequence"/>
</dbReference>
<protein>
    <submittedName>
        <fullName evidence="1">Glutamate-1-semialdehyde aminotransferase</fullName>
    </submittedName>
</protein>
<keyword evidence="2" id="KW-1185">Reference proteome</keyword>
<evidence type="ECO:0000313" key="1">
    <source>
        <dbReference type="EMBL" id="MBB5354713.1"/>
    </source>
</evidence>
<dbReference type="EMBL" id="JACHEQ010000002">
    <property type="protein sequence ID" value="MBB5354713.1"/>
    <property type="molecule type" value="Genomic_DNA"/>
</dbReference>
<gene>
    <name evidence="1" type="ORF">HNR43_000669</name>
</gene>
<sequence length="35" mass="3927">MAGYIPVTVDEHTDEDIEKTIEAARRAFAKMSDCL</sequence>
<dbReference type="InterPro" id="IPR015422">
    <property type="entry name" value="PyrdxlP-dep_Trfase_small"/>
</dbReference>
<accession>A0A7W8JDJ7</accession>
<keyword evidence="1" id="KW-0808">Transferase</keyword>
<organism evidence="1 2">
    <name type="scientific">Anoxybacillus mongoliensis</name>
    <dbReference type="NCBI Taxonomy" id="452565"/>
    <lineage>
        <taxon>Bacteria</taxon>
        <taxon>Bacillati</taxon>
        <taxon>Bacillota</taxon>
        <taxon>Bacilli</taxon>
        <taxon>Bacillales</taxon>
        <taxon>Anoxybacillaceae</taxon>
        <taxon>Anoxybacillus</taxon>
    </lineage>
</organism>
<comment type="caution">
    <text evidence="1">The sequence shown here is derived from an EMBL/GenBank/DDBJ whole genome shotgun (WGS) entry which is preliminary data.</text>
</comment>
<dbReference type="AlphaFoldDB" id="A0A7W8JDJ7"/>
<proteinExistence type="predicted"/>
<keyword evidence="1" id="KW-0032">Aminotransferase</keyword>
<reference evidence="1 2" key="1">
    <citation type="submission" date="2020-08" db="EMBL/GenBank/DDBJ databases">
        <title>Genomic Encyclopedia of Type Strains, Phase IV (KMG-IV): sequencing the most valuable type-strain genomes for metagenomic binning, comparative biology and taxonomic classification.</title>
        <authorList>
            <person name="Goeker M."/>
        </authorList>
    </citation>
    <scope>NUCLEOTIDE SEQUENCE [LARGE SCALE GENOMIC DNA]</scope>
    <source>
        <strain evidence="1 2">DSM 19169</strain>
    </source>
</reference>